<feature type="transmembrane region" description="Helical" evidence="8">
    <location>
        <begin position="57"/>
        <end position="80"/>
    </location>
</feature>
<evidence type="ECO:0000256" key="6">
    <source>
        <dbReference type="ARBA" id="ARBA00023065"/>
    </source>
</evidence>
<comment type="subcellular location">
    <subcellularLocation>
        <location evidence="1">Cell membrane</location>
        <topology evidence="1">Multi-pass membrane protein</topology>
    </subcellularLocation>
</comment>
<comment type="caution">
    <text evidence="10">The sequence shown here is derived from an EMBL/GenBank/DDBJ whole genome shotgun (WGS) entry which is preliminary data.</text>
</comment>
<keyword evidence="11" id="KW-1185">Reference proteome</keyword>
<proteinExistence type="predicted"/>
<evidence type="ECO:0000259" key="9">
    <source>
        <dbReference type="Pfam" id="PF00999"/>
    </source>
</evidence>
<keyword evidence="4 8" id="KW-0812">Transmembrane</keyword>
<dbReference type="STRING" id="467210.HMPREF1866_01273"/>
<feature type="transmembrane region" description="Helical" evidence="8">
    <location>
        <begin position="22"/>
        <end position="45"/>
    </location>
</feature>
<dbReference type="AlphaFoldDB" id="A0A133ZQX6"/>
<evidence type="ECO:0000313" key="10">
    <source>
        <dbReference type="EMBL" id="KXB57824.1"/>
    </source>
</evidence>
<evidence type="ECO:0000256" key="8">
    <source>
        <dbReference type="SAM" id="Phobius"/>
    </source>
</evidence>
<dbReference type="Pfam" id="PF00999">
    <property type="entry name" value="Na_H_Exchanger"/>
    <property type="match status" value="1"/>
</dbReference>
<dbReference type="PANTHER" id="PTHR32507:SF7">
    <property type="entry name" value="K(+)_H(+) ANTIPORTER NHAP2"/>
    <property type="match status" value="1"/>
</dbReference>
<dbReference type="PATRIC" id="fig|467210.3.peg.1264"/>
<keyword evidence="2" id="KW-0813">Transport</keyword>
<dbReference type="RefSeq" id="WP_060931070.1">
    <property type="nucleotide sequence ID" value="NZ_KQ959819.1"/>
</dbReference>
<protein>
    <recommendedName>
        <fullName evidence="9">Cation/H+ exchanger transmembrane domain-containing protein</fullName>
    </recommendedName>
</protein>
<evidence type="ECO:0000313" key="11">
    <source>
        <dbReference type="Proteomes" id="UP000070394"/>
    </source>
</evidence>
<keyword evidence="3" id="KW-0050">Antiport</keyword>
<evidence type="ECO:0000256" key="7">
    <source>
        <dbReference type="ARBA" id="ARBA00023136"/>
    </source>
</evidence>
<evidence type="ECO:0000256" key="1">
    <source>
        <dbReference type="ARBA" id="ARBA00004651"/>
    </source>
</evidence>
<feature type="domain" description="Cation/H+ exchanger transmembrane" evidence="9">
    <location>
        <begin position="6"/>
        <end position="121"/>
    </location>
</feature>
<keyword evidence="5 8" id="KW-1133">Transmembrane helix</keyword>
<organism evidence="10 11">
    <name type="scientific">Lachnoanaerobaculum saburreum</name>
    <dbReference type="NCBI Taxonomy" id="467210"/>
    <lineage>
        <taxon>Bacteria</taxon>
        <taxon>Bacillati</taxon>
        <taxon>Bacillota</taxon>
        <taxon>Clostridia</taxon>
        <taxon>Lachnospirales</taxon>
        <taxon>Lachnospiraceae</taxon>
        <taxon>Lachnoanaerobaculum</taxon>
    </lineage>
</organism>
<dbReference type="Proteomes" id="UP000070394">
    <property type="component" value="Unassembled WGS sequence"/>
</dbReference>
<dbReference type="GO" id="GO:0005886">
    <property type="term" value="C:plasma membrane"/>
    <property type="evidence" value="ECO:0007669"/>
    <property type="project" value="UniProtKB-SubCell"/>
</dbReference>
<sequence>MLTIIVLSTAQSRISAVSVAGMIFMQLLLGIAFGTGFAIIAKYVINKAIIKTPDFDIVFIIAIVLLAYAATSMLGGNGYLSVYITCIILRNTDILGKKELVPFFDGITGLMQIVIFFPFGTPCISFKASSDSSDCLNFGGLYHTYCQTVYGVTAAAV</sequence>
<dbReference type="InterPro" id="IPR006153">
    <property type="entry name" value="Cation/H_exchanger_TM"/>
</dbReference>
<dbReference type="GO" id="GO:1902600">
    <property type="term" value="P:proton transmembrane transport"/>
    <property type="evidence" value="ECO:0007669"/>
    <property type="project" value="InterPro"/>
</dbReference>
<reference evidence="11" key="1">
    <citation type="submission" date="2016-01" db="EMBL/GenBank/DDBJ databases">
        <authorList>
            <person name="Mitreva M."/>
            <person name="Pepin K.H."/>
            <person name="Mihindukulasuriya K.A."/>
            <person name="Fulton R."/>
            <person name="Fronick C."/>
            <person name="O'Laughlin M."/>
            <person name="Miner T."/>
            <person name="Herter B."/>
            <person name="Rosa B.A."/>
            <person name="Cordes M."/>
            <person name="Tomlinson C."/>
            <person name="Wollam A."/>
            <person name="Palsikar V.B."/>
            <person name="Mardis E.R."/>
            <person name="Wilson R.K."/>
        </authorList>
    </citation>
    <scope>NUCLEOTIDE SEQUENCE [LARGE SCALE GENOMIC DNA]</scope>
    <source>
        <strain evidence="11">DNF00896</strain>
    </source>
</reference>
<name>A0A133ZQX6_9FIRM</name>
<keyword evidence="6" id="KW-0406">Ion transport</keyword>
<feature type="transmembrane region" description="Helical" evidence="8">
    <location>
        <begin position="100"/>
        <end position="119"/>
    </location>
</feature>
<evidence type="ECO:0000256" key="4">
    <source>
        <dbReference type="ARBA" id="ARBA00022692"/>
    </source>
</evidence>
<accession>A0A133ZQX6</accession>
<evidence type="ECO:0000256" key="3">
    <source>
        <dbReference type="ARBA" id="ARBA00022449"/>
    </source>
</evidence>
<dbReference type="EMBL" id="LSDA01000074">
    <property type="protein sequence ID" value="KXB57824.1"/>
    <property type="molecule type" value="Genomic_DNA"/>
</dbReference>
<evidence type="ECO:0000256" key="5">
    <source>
        <dbReference type="ARBA" id="ARBA00022989"/>
    </source>
</evidence>
<evidence type="ECO:0000256" key="2">
    <source>
        <dbReference type="ARBA" id="ARBA00022448"/>
    </source>
</evidence>
<dbReference type="GO" id="GO:0015297">
    <property type="term" value="F:antiporter activity"/>
    <property type="evidence" value="ECO:0007669"/>
    <property type="project" value="UniProtKB-KW"/>
</dbReference>
<gene>
    <name evidence="10" type="ORF">HMPREF1866_01273</name>
</gene>
<dbReference type="PANTHER" id="PTHR32507">
    <property type="entry name" value="NA(+)/H(+) ANTIPORTER 1"/>
    <property type="match status" value="1"/>
</dbReference>
<keyword evidence="7 8" id="KW-0472">Membrane</keyword>